<comment type="caution">
    <text evidence="2">The sequence shown here is derived from an EMBL/GenBank/DDBJ whole genome shotgun (WGS) entry which is preliminary data.</text>
</comment>
<keyword evidence="3" id="KW-1185">Reference proteome</keyword>
<name>A0AAD7RXZ6_9TELE</name>
<gene>
    <name evidence="2" type="ORF">AAFF_G00075860</name>
</gene>
<feature type="region of interest" description="Disordered" evidence="1">
    <location>
        <begin position="13"/>
        <end position="46"/>
    </location>
</feature>
<dbReference type="Proteomes" id="UP001221898">
    <property type="component" value="Unassembled WGS sequence"/>
</dbReference>
<feature type="compositionally biased region" description="Polar residues" evidence="1">
    <location>
        <begin position="115"/>
        <end position="130"/>
    </location>
</feature>
<protein>
    <submittedName>
        <fullName evidence="2">Uncharacterized protein</fullName>
    </submittedName>
</protein>
<dbReference type="AlphaFoldDB" id="A0AAD7RXZ6"/>
<sequence length="150" mass="16408">MVGGGGVLTWHRYKARQPVSSGNGESRRGRGLKLGPEPGTSTRLPFPRPVAMAAFLLTLLGSRRPAALKTQTSPAKNQRVITSTGAQSFHEIRPHLCSQVTLHPSPLRRSDRKASSSSCRIWQGLRTPQSRQRRVKNKPAGQPAVSRGQR</sequence>
<evidence type="ECO:0000313" key="2">
    <source>
        <dbReference type="EMBL" id="KAJ8392461.1"/>
    </source>
</evidence>
<reference evidence="2" key="1">
    <citation type="journal article" date="2023" name="Science">
        <title>Genome structures resolve the early diversification of teleost fishes.</title>
        <authorList>
            <person name="Parey E."/>
            <person name="Louis A."/>
            <person name="Montfort J."/>
            <person name="Bouchez O."/>
            <person name="Roques C."/>
            <person name="Iampietro C."/>
            <person name="Lluch J."/>
            <person name="Castinel A."/>
            <person name="Donnadieu C."/>
            <person name="Desvignes T."/>
            <person name="Floi Bucao C."/>
            <person name="Jouanno E."/>
            <person name="Wen M."/>
            <person name="Mejri S."/>
            <person name="Dirks R."/>
            <person name="Jansen H."/>
            <person name="Henkel C."/>
            <person name="Chen W.J."/>
            <person name="Zahm M."/>
            <person name="Cabau C."/>
            <person name="Klopp C."/>
            <person name="Thompson A.W."/>
            <person name="Robinson-Rechavi M."/>
            <person name="Braasch I."/>
            <person name="Lecointre G."/>
            <person name="Bobe J."/>
            <person name="Postlethwait J.H."/>
            <person name="Berthelot C."/>
            <person name="Roest Crollius H."/>
            <person name="Guiguen Y."/>
        </authorList>
    </citation>
    <scope>NUCLEOTIDE SEQUENCE</scope>
    <source>
        <strain evidence="2">NC1722</strain>
    </source>
</reference>
<dbReference type="EMBL" id="JAINUG010000146">
    <property type="protein sequence ID" value="KAJ8392461.1"/>
    <property type="molecule type" value="Genomic_DNA"/>
</dbReference>
<evidence type="ECO:0000313" key="3">
    <source>
        <dbReference type="Proteomes" id="UP001221898"/>
    </source>
</evidence>
<proteinExistence type="predicted"/>
<feature type="region of interest" description="Disordered" evidence="1">
    <location>
        <begin position="103"/>
        <end position="150"/>
    </location>
</feature>
<organism evidence="2 3">
    <name type="scientific">Aldrovandia affinis</name>
    <dbReference type="NCBI Taxonomy" id="143900"/>
    <lineage>
        <taxon>Eukaryota</taxon>
        <taxon>Metazoa</taxon>
        <taxon>Chordata</taxon>
        <taxon>Craniata</taxon>
        <taxon>Vertebrata</taxon>
        <taxon>Euteleostomi</taxon>
        <taxon>Actinopterygii</taxon>
        <taxon>Neopterygii</taxon>
        <taxon>Teleostei</taxon>
        <taxon>Notacanthiformes</taxon>
        <taxon>Halosauridae</taxon>
        <taxon>Aldrovandia</taxon>
    </lineage>
</organism>
<accession>A0AAD7RXZ6</accession>
<evidence type="ECO:0000256" key="1">
    <source>
        <dbReference type="SAM" id="MobiDB-lite"/>
    </source>
</evidence>